<proteinExistence type="predicted"/>
<evidence type="ECO:0000313" key="1">
    <source>
        <dbReference type="EMBL" id="DAF55694.1"/>
    </source>
</evidence>
<dbReference type="EMBL" id="BK032697">
    <property type="protein sequence ID" value="DAF55694.1"/>
    <property type="molecule type" value="Genomic_DNA"/>
</dbReference>
<name>A0A8S5SXL9_9CAUD</name>
<organism evidence="1">
    <name type="scientific">Podoviridae sp. ctylN24</name>
    <dbReference type="NCBI Taxonomy" id="2827756"/>
    <lineage>
        <taxon>Viruses</taxon>
        <taxon>Duplodnaviria</taxon>
        <taxon>Heunggongvirae</taxon>
        <taxon>Uroviricota</taxon>
        <taxon>Caudoviricetes</taxon>
    </lineage>
</organism>
<sequence>MAWHTVTCKCKENKQGGGGTDTFVDGINITHKGVDDGTQYTVQLSRNDNQTLSAAFTVPGGNDTDTRVGGYGTAVHATEHTTQLWFEEILYKNGGKVDGQTPRKISFDLPQTKIKEVNKVGGSVTITQHTVIGTEEKYTEAFTFDVVGGGGATLDFAAAPNVHTTDGTDLPTRLYGRARAAMLAAPDGWALVTMNGKKYAIPAYEVK</sequence>
<reference evidence="1" key="1">
    <citation type="journal article" date="2021" name="Proc. Natl. Acad. Sci. U.S.A.">
        <title>A Catalog of Tens of Thousands of Viruses from Human Metagenomes Reveals Hidden Associations with Chronic Diseases.</title>
        <authorList>
            <person name="Tisza M.J."/>
            <person name="Buck C.B."/>
        </authorList>
    </citation>
    <scope>NUCLEOTIDE SEQUENCE</scope>
    <source>
        <strain evidence="1">CtylN24</strain>
    </source>
</reference>
<accession>A0A8S5SXL9</accession>
<protein>
    <submittedName>
        <fullName evidence="1">Uncharacterized protein</fullName>
    </submittedName>
</protein>